<feature type="region of interest" description="Disordered" evidence="1">
    <location>
        <begin position="1"/>
        <end position="38"/>
    </location>
</feature>
<proteinExistence type="predicted"/>
<dbReference type="EMBL" id="JAKWBI020000001">
    <property type="protein sequence ID" value="KAJ2907376.1"/>
    <property type="molecule type" value="Genomic_DNA"/>
</dbReference>
<gene>
    <name evidence="3" type="ORF">MKZ38_003233</name>
</gene>
<dbReference type="Gene3D" id="3.30.40.10">
    <property type="entry name" value="Zinc/RING finger domain, C3HC4 (zinc finger)"/>
    <property type="match status" value="1"/>
</dbReference>
<protein>
    <recommendedName>
        <fullName evidence="2">RING-type domain-containing protein</fullName>
    </recommendedName>
</protein>
<dbReference type="InterPro" id="IPR001841">
    <property type="entry name" value="Znf_RING"/>
</dbReference>
<feature type="compositionally biased region" description="Gly residues" evidence="1">
    <location>
        <begin position="250"/>
        <end position="271"/>
    </location>
</feature>
<sequence>MSATTIRTASSCSSLSGSTSPTVDYGVPQDSDSQMEPLPLSMSSDCFVDHPMVTLTLDQPTNLTCVVCMESKLDIFSTANTTLSFSSSPTPPSPTLAPVAAPASPPSRPAPRPSRSRSRSRSRSPSISPPGQPGGRNLPDTVPVIFPCGHIAGHACAAEWLAQNSSCPVCRFDLRYRGCHAYHDRRAADPAPPQREESKGRAMPRVLDATTVHTMPPTIPEAAAQGIIIPPPPPPPPPPTSGSTSTNTGFGFGGGARRGDGGDNNGASSGGGGLTDKCFECSMAELGEAAVRGFKIITRQLAMAREQYALTQDERFLLEAEALAEMQRVHVKETFYAPRETWKLFHW</sequence>
<feature type="compositionally biased region" description="Low complexity" evidence="1">
    <location>
        <begin position="10"/>
        <end position="20"/>
    </location>
</feature>
<evidence type="ECO:0000256" key="1">
    <source>
        <dbReference type="SAM" id="MobiDB-lite"/>
    </source>
</evidence>
<dbReference type="AlphaFoldDB" id="A0AAD5S065"/>
<reference evidence="3" key="1">
    <citation type="submission" date="2022-07" db="EMBL/GenBank/DDBJ databases">
        <title>Draft genome sequence of Zalerion maritima ATCC 34329, a (micro)plastics degrading marine fungus.</title>
        <authorList>
            <person name="Paco A."/>
            <person name="Goncalves M.F.M."/>
            <person name="Rocha-Santos T.A.P."/>
            <person name="Alves A."/>
        </authorList>
    </citation>
    <scope>NUCLEOTIDE SEQUENCE</scope>
    <source>
        <strain evidence="3">ATCC 34329</strain>
    </source>
</reference>
<evidence type="ECO:0000313" key="3">
    <source>
        <dbReference type="EMBL" id="KAJ2907376.1"/>
    </source>
</evidence>
<keyword evidence="4" id="KW-1185">Reference proteome</keyword>
<dbReference type="Pfam" id="PF13639">
    <property type="entry name" value="zf-RING_2"/>
    <property type="match status" value="1"/>
</dbReference>
<feature type="region of interest" description="Disordered" evidence="1">
    <location>
        <begin position="83"/>
        <end position="138"/>
    </location>
</feature>
<evidence type="ECO:0000313" key="4">
    <source>
        <dbReference type="Proteomes" id="UP001201980"/>
    </source>
</evidence>
<feature type="domain" description="RING-type" evidence="2">
    <location>
        <begin position="143"/>
        <end position="171"/>
    </location>
</feature>
<dbReference type="Proteomes" id="UP001201980">
    <property type="component" value="Unassembled WGS sequence"/>
</dbReference>
<organism evidence="3 4">
    <name type="scientific">Zalerion maritima</name>
    <dbReference type="NCBI Taxonomy" id="339359"/>
    <lineage>
        <taxon>Eukaryota</taxon>
        <taxon>Fungi</taxon>
        <taxon>Dikarya</taxon>
        <taxon>Ascomycota</taxon>
        <taxon>Pezizomycotina</taxon>
        <taxon>Sordariomycetes</taxon>
        <taxon>Lulworthiomycetidae</taxon>
        <taxon>Lulworthiales</taxon>
        <taxon>Lulworthiaceae</taxon>
        <taxon>Zalerion</taxon>
    </lineage>
</organism>
<evidence type="ECO:0000259" key="2">
    <source>
        <dbReference type="Pfam" id="PF13639"/>
    </source>
</evidence>
<dbReference type="SUPFAM" id="SSF57850">
    <property type="entry name" value="RING/U-box"/>
    <property type="match status" value="1"/>
</dbReference>
<comment type="caution">
    <text evidence="3">The sequence shown here is derived from an EMBL/GenBank/DDBJ whole genome shotgun (WGS) entry which is preliminary data.</text>
</comment>
<feature type="compositionally biased region" description="Pro residues" evidence="1">
    <location>
        <begin position="229"/>
        <end position="240"/>
    </location>
</feature>
<feature type="region of interest" description="Disordered" evidence="1">
    <location>
        <begin position="224"/>
        <end position="271"/>
    </location>
</feature>
<feature type="compositionally biased region" description="Pro residues" evidence="1">
    <location>
        <begin position="103"/>
        <end position="112"/>
    </location>
</feature>
<accession>A0AAD5S065</accession>
<dbReference type="InterPro" id="IPR013083">
    <property type="entry name" value="Znf_RING/FYVE/PHD"/>
</dbReference>
<name>A0AAD5S065_9PEZI</name>